<dbReference type="SMART" id="SM00871">
    <property type="entry name" value="AraC_E_bind"/>
    <property type="match status" value="1"/>
</dbReference>
<protein>
    <submittedName>
        <fullName evidence="2">GyrI-like domain-containing protein</fullName>
    </submittedName>
</protein>
<evidence type="ECO:0000259" key="1">
    <source>
        <dbReference type="SMART" id="SM00871"/>
    </source>
</evidence>
<sequence>MNIKESKPYNALVFRVRTTLPELSNHVAHVAKNLYREAARLDLMVTGVIHWNYYGIDGQPDTKFLLEIALPIQEKEVVSSEFEWRRIAGFKCVSAVLDGPWEQLPKTYETLIRQLQAQGLHMTDECREMYINMDFETPENNITEVQVGVR</sequence>
<accession>A0A344TP07</accession>
<dbReference type="InterPro" id="IPR010499">
    <property type="entry name" value="AraC_E-bd"/>
</dbReference>
<dbReference type="InterPro" id="IPR011256">
    <property type="entry name" value="Reg_factor_effector_dom_sf"/>
</dbReference>
<dbReference type="AlphaFoldDB" id="A0A344TP07"/>
<dbReference type="EMBL" id="CP030850">
    <property type="protein sequence ID" value="AXE20378.1"/>
    <property type="molecule type" value="Genomic_DNA"/>
</dbReference>
<organism evidence="2 3">
    <name type="scientific">Runella rosea</name>
    <dbReference type="NCBI Taxonomy" id="2259595"/>
    <lineage>
        <taxon>Bacteria</taxon>
        <taxon>Pseudomonadati</taxon>
        <taxon>Bacteroidota</taxon>
        <taxon>Cytophagia</taxon>
        <taxon>Cytophagales</taxon>
        <taxon>Spirosomataceae</taxon>
        <taxon>Runella</taxon>
    </lineage>
</organism>
<dbReference type="OrthoDB" id="6003696at2"/>
<keyword evidence="3" id="KW-1185">Reference proteome</keyword>
<dbReference type="KEGG" id="run:DR864_22850"/>
<dbReference type="InterPro" id="IPR029442">
    <property type="entry name" value="GyrI-like"/>
</dbReference>
<proteinExistence type="predicted"/>
<dbReference type="Pfam" id="PF06445">
    <property type="entry name" value="GyrI-like"/>
    <property type="match status" value="1"/>
</dbReference>
<evidence type="ECO:0000313" key="3">
    <source>
        <dbReference type="Proteomes" id="UP000251993"/>
    </source>
</evidence>
<dbReference type="Proteomes" id="UP000251993">
    <property type="component" value="Chromosome"/>
</dbReference>
<evidence type="ECO:0000313" key="2">
    <source>
        <dbReference type="EMBL" id="AXE20378.1"/>
    </source>
</evidence>
<gene>
    <name evidence="2" type="ORF">DR864_22850</name>
</gene>
<reference evidence="2 3" key="1">
    <citation type="submission" date="2018-07" db="EMBL/GenBank/DDBJ databases">
        <title>Genome sequencing of Runella.</title>
        <authorList>
            <person name="Baek M.-G."/>
            <person name="Yi H."/>
        </authorList>
    </citation>
    <scope>NUCLEOTIDE SEQUENCE [LARGE SCALE GENOMIC DNA]</scope>
    <source>
        <strain evidence="2 3">HYN0085</strain>
    </source>
</reference>
<feature type="domain" description="AraC effector-binding" evidence="1">
    <location>
        <begin position="1"/>
        <end position="150"/>
    </location>
</feature>
<dbReference type="Gene3D" id="3.20.80.10">
    <property type="entry name" value="Regulatory factor, effector binding domain"/>
    <property type="match status" value="1"/>
</dbReference>
<dbReference type="SUPFAM" id="SSF55136">
    <property type="entry name" value="Probable bacterial effector-binding domain"/>
    <property type="match status" value="1"/>
</dbReference>
<dbReference type="RefSeq" id="WP_114069141.1">
    <property type="nucleotide sequence ID" value="NZ_CP030850.1"/>
</dbReference>
<name>A0A344TP07_9BACT</name>